<dbReference type="EMBL" id="FNEJ01000022">
    <property type="protein sequence ID" value="SDJ21512.1"/>
    <property type="molecule type" value="Genomic_DNA"/>
</dbReference>
<organism evidence="1 2">
    <name type="scientific">Salipiger marinus</name>
    <dbReference type="NCBI Taxonomy" id="555512"/>
    <lineage>
        <taxon>Bacteria</taxon>
        <taxon>Pseudomonadati</taxon>
        <taxon>Pseudomonadota</taxon>
        <taxon>Alphaproteobacteria</taxon>
        <taxon>Rhodobacterales</taxon>
        <taxon>Roseobacteraceae</taxon>
        <taxon>Salipiger</taxon>
    </lineage>
</organism>
<name>A0A1G8RX72_9RHOB</name>
<dbReference type="Proteomes" id="UP000199093">
    <property type="component" value="Unassembled WGS sequence"/>
</dbReference>
<sequence length="156" mass="17258">MPESTSQADIAYQYEMWIGRTADDATTWQQILGIETLPFPDQAPEDIDVTHFQSPGRTRETRPGLLAVVDTALEKQMWPAHAGDLLLIELEGLTRAGEKEDVLIEFNTGGATPAVRRTYRGYISTYVPSDTVGEKAMVAVGMKIFDRQASNPREGT</sequence>
<protein>
    <submittedName>
        <fullName evidence="1">Uncharacterized protein</fullName>
    </submittedName>
</protein>
<dbReference type="Gene3D" id="4.10.410.40">
    <property type="match status" value="1"/>
</dbReference>
<dbReference type="RefSeq" id="WP_089850415.1">
    <property type="nucleotide sequence ID" value="NZ_FNEJ01000022.1"/>
</dbReference>
<evidence type="ECO:0000313" key="1">
    <source>
        <dbReference type="EMBL" id="SDJ21512.1"/>
    </source>
</evidence>
<keyword evidence="2" id="KW-1185">Reference proteome</keyword>
<dbReference type="OrthoDB" id="4206561at2"/>
<proteinExistence type="predicted"/>
<gene>
    <name evidence="1" type="ORF">SAMN04487993_102218</name>
</gene>
<accession>A0A1G8RX72</accession>
<dbReference type="AlphaFoldDB" id="A0A1G8RX72"/>
<evidence type="ECO:0000313" key="2">
    <source>
        <dbReference type="Proteomes" id="UP000199093"/>
    </source>
</evidence>
<dbReference type="STRING" id="555512.SAMN04487993_102218"/>
<reference evidence="2" key="1">
    <citation type="submission" date="2016-10" db="EMBL/GenBank/DDBJ databases">
        <authorList>
            <person name="Varghese N."/>
            <person name="Submissions S."/>
        </authorList>
    </citation>
    <scope>NUCLEOTIDE SEQUENCE [LARGE SCALE GENOMIC DNA]</scope>
    <source>
        <strain evidence="2">DSM 26424</strain>
    </source>
</reference>